<proteinExistence type="predicted"/>
<accession>A0ABM6U754</accession>
<dbReference type="SUPFAM" id="SSF53790">
    <property type="entry name" value="Tetrapyrrole methylase"/>
    <property type="match status" value="1"/>
</dbReference>
<keyword evidence="3" id="KW-0489">Methyltransferase</keyword>
<evidence type="ECO:0000256" key="4">
    <source>
        <dbReference type="ARBA" id="ARBA00022679"/>
    </source>
</evidence>
<dbReference type="Pfam" id="PF00590">
    <property type="entry name" value="TP_methylase"/>
    <property type="match status" value="1"/>
</dbReference>
<evidence type="ECO:0000313" key="8">
    <source>
        <dbReference type="Proteomes" id="UP000241238"/>
    </source>
</evidence>
<dbReference type="CDD" id="cd11644">
    <property type="entry name" value="Precorrin-6Y-MT"/>
    <property type="match status" value="1"/>
</dbReference>
<keyword evidence="2" id="KW-0169">Cobalamin biosynthesis</keyword>
<dbReference type="Gene3D" id="3.30.950.10">
    <property type="entry name" value="Methyltransferase, Cobalt-precorrin-4 Transmethylase, Domain 2"/>
    <property type="match status" value="1"/>
</dbReference>
<evidence type="ECO:0000256" key="3">
    <source>
        <dbReference type="ARBA" id="ARBA00022603"/>
    </source>
</evidence>
<dbReference type="InterPro" id="IPR014776">
    <property type="entry name" value="4pyrrole_Mease_sub2"/>
</dbReference>
<sequence length="214" mass="24204">MNKINVVGLGPGNLDYLTGAGIKAIKDCEIAVGGKRQLEEIGILLSENCERYTLGKLLDLIDYIKNNRDRKITVVVSGDTGFYSLLPFLKKYFSNDELEVIPGISSYQYLFSKIGECWQNFVLASAHGRDFDYIKAMDEKEGVVLLTDEKNTPYTIGKKIYDSGIRGVEIIVGERLSYPDEIITRVDVENFEELNKEFKMNIVILKKGENYAHL</sequence>
<evidence type="ECO:0000313" key="7">
    <source>
        <dbReference type="EMBL" id="AVQ32227.1"/>
    </source>
</evidence>
<dbReference type="InterPro" id="IPR012818">
    <property type="entry name" value="CbiE"/>
</dbReference>
<keyword evidence="5" id="KW-0949">S-adenosyl-L-methionine</keyword>
<feature type="domain" description="Tetrapyrrole methylase" evidence="6">
    <location>
        <begin position="3"/>
        <end position="190"/>
    </location>
</feature>
<keyword evidence="4" id="KW-0808">Transferase</keyword>
<dbReference type="InterPro" id="IPR035996">
    <property type="entry name" value="4pyrrol_Methylase_sf"/>
</dbReference>
<dbReference type="EMBL" id="CP028103">
    <property type="protein sequence ID" value="AVQ32227.1"/>
    <property type="molecule type" value="Genomic_DNA"/>
</dbReference>
<keyword evidence="8" id="KW-1185">Reference proteome</keyword>
<gene>
    <name evidence="7" type="primary">cbiE</name>
    <name evidence="7" type="ORF">C4N18_13700</name>
</gene>
<organism evidence="7 8">
    <name type="scientific">Fusobacterium varium ATCC 27725</name>
    <dbReference type="NCBI Taxonomy" id="469618"/>
    <lineage>
        <taxon>Bacteria</taxon>
        <taxon>Fusobacteriati</taxon>
        <taxon>Fusobacteriota</taxon>
        <taxon>Fusobacteriia</taxon>
        <taxon>Fusobacteriales</taxon>
        <taxon>Fusobacteriaceae</taxon>
        <taxon>Fusobacterium</taxon>
    </lineage>
</organism>
<dbReference type="Gene3D" id="3.40.1010.10">
    <property type="entry name" value="Cobalt-precorrin-4 Transmethylase, Domain 1"/>
    <property type="match status" value="1"/>
</dbReference>
<dbReference type="InterPro" id="IPR014777">
    <property type="entry name" value="4pyrrole_Mease_sub1"/>
</dbReference>
<name>A0ABM6U754_FUSVA</name>
<protein>
    <submittedName>
        <fullName evidence="7">Precorrin-6y C5,15-methyltransferase (Decarboxylating) subunit CbiE</fullName>
    </submittedName>
</protein>
<dbReference type="NCBIfam" id="TIGR02467">
    <property type="entry name" value="CbiE"/>
    <property type="match status" value="1"/>
</dbReference>
<dbReference type="Proteomes" id="UP000241238">
    <property type="component" value="Chromosome"/>
</dbReference>
<dbReference type="PANTHER" id="PTHR43182">
    <property type="entry name" value="COBALT-PRECORRIN-6B C(15)-METHYLTRANSFERASE (DECARBOXYLATING)"/>
    <property type="match status" value="1"/>
</dbReference>
<dbReference type="PANTHER" id="PTHR43182:SF1">
    <property type="entry name" value="COBALT-PRECORRIN-7 C(5)-METHYLTRANSFERASE"/>
    <property type="match status" value="1"/>
</dbReference>
<comment type="pathway">
    <text evidence="1">Cofactor biosynthesis; adenosylcobalamin biosynthesis.</text>
</comment>
<dbReference type="InterPro" id="IPR000878">
    <property type="entry name" value="4pyrrol_Mease"/>
</dbReference>
<evidence type="ECO:0000256" key="5">
    <source>
        <dbReference type="ARBA" id="ARBA00022691"/>
    </source>
</evidence>
<evidence type="ECO:0000256" key="1">
    <source>
        <dbReference type="ARBA" id="ARBA00004953"/>
    </source>
</evidence>
<dbReference type="RefSeq" id="WP_005950468.1">
    <property type="nucleotide sequence ID" value="NZ_CP028103.1"/>
</dbReference>
<evidence type="ECO:0000256" key="2">
    <source>
        <dbReference type="ARBA" id="ARBA00022573"/>
    </source>
</evidence>
<evidence type="ECO:0000259" key="6">
    <source>
        <dbReference type="Pfam" id="PF00590"/>
    </source>
</evidence>
<dbReference type="GeneID" id="77469056"/>
<reference evidence="8" key="1">
    <citation type="journal article" date="2018" name="MSphere">
        <title>Fusobacterium Genomics Using MinION and Illumina Sequencing Enables Genome Completion and Correction.</title>
        <authorList>
            <person name="Todd S.M."/>
            <person name="Settlage R.E."/>
            <person name="Lahmers K.K."/>
            <person name="Slade D.J."/>
        </authorList>
    </citation>
    <scope>NUCLEOTIDE SEQUENCE [LARGE SCALE GENOMIC DNA]</scope>
    <source>
        <strain evidence="8">ATCC 27725</strain>
    </source>
</reference>
<dbReference type="InterPro" id="IPR050714">
    <property type="entry name" value="Cobalamin_biosynth_MTase"/>
</dbReference>